<keyword evidence="3" id="KW-0813">Transport</keyword>
<feature type="transmembrane region" description="Helical" evidence="8">
    <location>
        <begin position="179"/>
        <end position="199"/>
    </location>
</feature>
<evidence type="ECO:0000256" key="5">
    <source>
        <dbReference type="ARBA" id="ARBA00022989"/>
    </source>
</evidence>
<dbReference type="AlphaFoldDB" id="A0A3D4SVK0"/>
<feature type="transmembrane region" description="Helical" evidence="8">
    <location>
        <begin position="152"/>
        <end position="173"/>
    </location>
</feature>
<dbReference type="STRING" id="863239.GCA_000213935_00808"/>
<dbReference type="Gene3D" id="1.20.1730.10">
    <property type="entry name" value="Sodium/glucose cotransporter"/>
    <property type="match status" value="1"/>
</dbReference>
<dbReference type="PANTHER" id="PTHR48086">
    <property type="entry name" value="SODIUM/PROLINE SYMPORTER-RELATED"/>
    <property type="match status" value="1"/>
</dbReference>
<comment type="caution">
    <text evidence="9">The sequence shown here is derived from an EMBL/GenBank/DDBJ whole genome shotgun (WGS) entry which is preliminary data.</text>
</comment>
<feature type="transmembrane region" description="Helical" evidence="8">
    <location>
        <begin position="115"/>
        <end position="140"/>
    </location>
</feature>
<gene>
    <name evidence="9" type="ORF">DIW82_00510</name>
</gene>
<evidence type="ECO:0000256" key="6">
    <source>
        <dbReference type="ARBA" id="ARBA00023136"/>
    </source>
</evidence>
<accession>A0A3D4SVK0</accession>
<sequence length="495" mass="51744">MIVAAVLGILLVTVLATLGRRRSMDTHTGWSIGNRGMSSLTTFFLQAGAIFTSFTFLGMSGLTVLGGVSATYLPAYLILGYIGMFLIGPVVWKLGKVFNYHTNADMIGHQYRSPLLGKLVAVVSVVFFMPIVQVQIIGLGTMVSFATGEKSAGNASMVIATILILLFVGYAGLRGVATAAYFKDVAMVVALLIILFGVLYKFSGDWGLGGVMTAAHDLLTVQGGSQTYGIIWFITSVIVSGVSLGAMTLPESWPAVLSAKNSRAVSKNHVMLPLYTLVTFVPIIIGFYAATHLDIGKGEENSAILNLAQISLPGWLRGLVLIAGISCAIVPAAHCVLSIATLVSTNLVPAGTTGDRRLLTGKIAAGVILLLTLGLSLARPDLMANLYLLTYSGLAQLAPANILACTKSTFINGKGIIAGLVVGEIVVIAYTAAGTTLWGLNNGVPGLVANIVVMVIVSAVTGRADRPEFPTMPTQRTPVRTVAPVSPGTAGRLPH</sequence>
<dbReference type="InterPro" id="IPR038377">
    <property type="entry name" value="Na/Glc_symporter_sf"/>
</dbReference>
<protein>
    <submittedName>
        <fullName evidence="9">Sodium:solute symporter</fullName>
    </submittedName>
</protein>
<name>A0A3D4SVK0_9CORY</name>
<dbReference type="EMBL" id="DQID01000009">
    <property type="protein sequence ID" value="HCT13304.1"/>
    <property type="molecule type" value="Genomic_DNA"/>
</dbReference>
<evidence type="ECO:0000313" key="9">
    <source>
        <dbReference type="EMBL" id="HCT13304.1"/>
    </source>
</evidence>
<feature type="transmembrane region" description="Helical" evidence="8">
    <location>
        <begin position="384"/>
        <end position="404"/>
    </location>
</feature>
<feature type="transmembrane region" description="Helical" evidence="8">
    <location>
        <begin position="230"/>
        <end position="249"/>
    </location>
</feature>
<evidence type="ECO:0000256" key="7">
    <source>
        <dbReference type="SAM" id="MobiDB-lite"/>
    </source>
</evidence>
<dbReference type="PROSITE" id="PS50283">
    <property type="entry name" value="NA_SOLUT_SYMP_3"/>
    <property type="match status" value="1"/>
</dbReference>
<dbReference type="Proteomes" id="UP000261739">
    <property type="component" value="Unassembled WGS sequence"/>
</dbReference>
<evidence type="ECO:0000256" key="2">
    <source>
        <dbReference type="ARBA" id="ARBA00006434"/>
    </source>
</evidence>
<feature type="transmembrane region" description="Helical" evidence="8">
    <location>
        <begin position="75"/>
        <end position="95"/>
    </location>
</feature>
<feature type="region of interest" description="Disordered" evidence="7">
    <location>
        <begin position="467"/>
        <end position="495"/>
    </location>
</feature>
<evidence type="ECO:0000256" key="3">
    <source>
        <dbReference type="ARBA" id="ARBA00022448"/>
    </source>
</evidence>
<keyword evidence="5 8" id="KW-1133">Transmembrane helix</keyword>
<proteinExistence type="inferred from homology"/>
<keyword evidence="4 8" id="KW-0812">Transmembrane</keyword>
<evidence type="ECO:0000313" key="10">
    <source>
        <dbReference type="Proteomes" id="UP000261739"/>
    </source>
</evidence>
<keyword evidence="6 8" id="KW-0472">Membrane</keyword>
<comment type="subcellular location">
    <subcellularLocation>
        <location evidence="1">Membrane</location>
        <topology evidence="1">Multi-pass membrane protein</topology>
    </subcellularLocation>
</comment>
<feature type="transmembrane region" description="Helical" evidence="8">
    <location>
        <begin position="416"/>
        <end position="438"/>
    </location>
</feature>
<organism evidence="9 10">
    <name type="scientific">Corynebacterium nuruki</name>
    <dbReference type="NCBI Taxonomy" id="1032851"/>
    <lineage>
        <taxon>Bacteria</taxon>
        <taxon>Bacillati</taxon>
        <taxon>Actinomycetota</taxon>
        <taxon>Actinomycetes</taxon>
        <taxon>Mycobacteriales</taxon>
        <taxon>Corynebacteriaceae</taxon>
        <taxon>Corynebacterium</taxon>
    </lineage>
</organism>
<dbReference type="GO" id="GO:0005886">
    <property type="term" value="C:plasma membrane"/>
    <property type="evidence" value="ECO:0007669"/>
    <property type="project" value="TreeGrafter"/>
</dbReference>
<dbReference type="InterPro" id="IPR001734">
    <property type="entry name" value="Na/solute_symporter"/>
</dbReference>
<dbReference type="InterPro" id="IPR050277">
    <property type="entry name" value="Sodium:Solute_Symporter"/>
</dbReference>
<feature type="transmembrane region" description="Helical" evidence="8">
    <location>
        <begin position="359"/>
        <end position="378"/>
    </location>
</feature>
<feature type="transmembrane region" description="Helical" evidence="8">
    <location>
        <begin position="43"/>
        <end position="68"/>
    </location>
</feature>
<feature type="transmembrane region" description="Helical" evidence="8">
    <location>
        <begin position="270"/>
        <end position="290"/>
    </location>
</feature>
<dbReference type="GO" id="GO:0022857">
    <property type="term" value="F:transmembrane transporter activity"/>
    <property type="evidence" value="ECO:0007669"/>
    <property type="project" value="InterPro"/>
</dbReference>
<feature type="transmembrane region" description="Helical" evidence="8">
    <location>
        <begin position="319"/>
        <end position="347"/>
    </location>
</feature>
<comment type="similarity">
    <text evidence="2">Belongs to the sodium:solute symporter (SSF) (TC 2.A.21) family.</text>
</comment>
<dbReference type="CDD" id="cd10322">
    <property type="entry name" value="SLC5sbd"/>
    <property type="match status" value="1"/>
</dbReference>
<evidence type="ECO:0000256" key="4">
    <source>
        <dbReference type="ARBA" id="ARBA00022692"/>
    </source>
</evidence>
<evidence type="ECO:0000256" key="1">
    <source>
        <dbReference type="ARBA" id="ARBA00004141"/>
    </source>
</evidence>
<evidence type="ECO:0000256" key="8">
    <source>
        <dbReference type="SAM" id="Phobius"/>
    </source>
</evidence>
<reference evidence="9 10" key="1">
    <citation type="journal article" date="2018" name="Nat. Biotechnol.">
        <title>A standardized bacterial taxonomy based on genome phylogeny substantially revises the tree of life.</title>
        <authorList>
            <person name="Parks D.H."/>
            <person name="Chuvochina M."/>
            <person name="Waite D.W."/>
            <person name="Rinke C."/>
            <person name="Skarshewski A."/>
            <person name="Chaumeil P.A."/>
            <person name="Hugenholtz P."/>
        </authorList>
    </citation>
    <scope>NUCLEOTIDE SEQUENCE [LARGE SCALE GENOMIC DNA]</scope>
    <source>
        <strain evidence="9">UBA11247</strain>
    </source>
</reference>
<dbReference type="RefSeq" id="WP_273050884.1">
    <property type="nucleotide sequence ID" value="NZ_DAITTW010000002.1"/>
</dbReference>
<feature type="transmembrane region" description="Helical" evidence="8">
    <location>
        <begin position="444"/>
        <end position="462"/>
    </location>
</feature>